<evidence type="ECO:0000256" key="1">
    <source>
        <dbReference type="SAM" id="MobiDB-lite"/>
    </source>
</evidence>
<gene>
    <name evidence="3" type="ORF">AK812_SmicGene41770</name>
</gene>
<evidence type="ECO:0000313" key="4">
    <source>
        <dbReference type="Proteomes" id="UP000186817"/>
    </source>
</evidence>
<dbReference type="AlphaFoldDB" id="A0A1Q9C5C9"/>
<organism evidence="3 4">
    <name type="scientific">Symbiodinium microadriaticum</name>
    <name type="common">Dinoflagellate</name>
    <name type="synonym">Zooxanthella microadriatica</name>
    <dbReference type="NCBI Taxonomy" id="2951"/>
    <lineage>
        <taxon>Eukaryota</taxon>
        <taxon>Sar</taxon>
        <taxon>Alveolata</taxon>
        <taxon>Dinophyceae</taxon>
        <taxon>Suessiales</taxon>
        <taxon>Symbiodiniaceae</taxon>
        <taxon>Symbiodinium</taxon>
    </lineage>
</organism>
<evidence type="ECO:0000256" key="2">
    <source>
        <dbReference type="SAM" id="SignalP"/>
    </source>
</evidence>
<dbReference type="EMBL" id="LSRX01001662">
    <property type="protein sequence ID" value="OLP78105.1"/>
    <property type="molecule type" value="Genomic_DNA"/>
</dbReference>
<dbReference type="Proteomes" id="UP000186817">
    <property type="component" value="Unassembled WGS sequence"/>
</dbReference>
<feature type="compositionally biased region" description="Basic and acidic residues" evidence="1">
    <location>
        <begin position="269"/>
        <end position="293"/>
    </location>
</feature>
<feature type="compositionally biased region" description="Low complexity" evidence="1">
    <location>
        <begin position="146"/>
        <end position="166"/>
    </location>
</feature>
<keyword evidence="4" id="KW-1185">Reference proteome</keyword>
<feature type="region of interest" description="Disordered" evidence="1">
    <location>
        <begin position="141"/>
        <end position="167"/>
    </location>
</feature>
<feature type="signal peptide" evidence="2">
    <location>
        <begin position="1"/>
        <end position="19"/>
    </location>
</feature>
<reference evidence="3 4" key="1">
    <citation type="submission" date="2016-02" db="EMBL/GenBank/DDBJ databases">
        <title>Genome analysis of coral dinoflagellate symbionts highlights evolutionary adaptations to a symbiotic lifestyle.</title>
        <authorList>
            <person name="Aranda M."/>
            <person name="Li Y."/>
            <person name="Liew Y.J."/>
            <person name="Baumgarten S."/>
            <person name="Simakov O."/>
            <person name="Wilson M."/>
            <person name="Piel J."/>
            <person name="Ashoor H."/>
            <person name="Bougouffa S."/>
            <person name="Bajic V.B."/>
            <person name="Ryu T."/>
            <person name="Ravasi T."/>
            <person name="Bayer T."/>
            <person name="Micklem G."/>
            <person name="Kim H."/>
            <person name="Bhak J."/>
            <person name="Lajeunesse T.C."/>
            <person name="Voolstra C.R."/>
        </authorList>
    </citation>
    <scope>NUCLEOTIDE SEQUENCE [LARGE SCALE GENOMIC DNA]</scope>
    <source>
        <strain evidence="3 4">CCMP2467</strain>
    </source>
</reference>
<proteinExistence type="predicted"/>
<feature type="chain" id="PRO_5013067911" evidence="2">
    <location>
        <begin position="20"/>
        <end position="308"/>
    </location>
</feature>
<keyword evidence="2" id="KW-0732">Signal</keyword>
<evidence type="ECO:0000313" key="3">
    <source>
        <dbReference type="EMBL" id="OLP78105.1"/>
    </source>
</evidence>
<name>A0A1Q9C5C9_SYMMI</name>
<comment type="caution">
    <text evidence="3">The sequence shown here is derived from an EMBL/GenBank/DDBJ whole genome shotgun (WGS) entry which is preliminary data.</text>
</comment>
<feature type="compositionally biased region" description="Basic and acidic residues" evidence="1">
    <location>
        <begin position="236"/>
        <end position="245"/>
    </location>
</feature>
<sequence>MPWGCQLLGLTGTSASCWGISWLNALQQCVADTSRLFPARVVDFLLPVLSPDSTHPVFVAPFHRFLQEHWRSHSDLPPSSEHTLYGVHSCKATVLSWPRQLHLDPELRRLQGHHRPSAMEGSVRIYSRDDIGPMLKLQADEASDTDLSADGSDSDCSAASASDPDLLPVPSLAAMSGRGYRRGGSYGAAAGLAPAVADRPGPDLTQLEEVTDEELLAPGRETEGKAACLWDDGRCETGAGDKGRVDSTAGGAVPARAEEQGWGVRPLRRGAEGGAKDQEKRKSGRRGERDRSTRAVAEADAGTESPSV</sequence>
<protein>
    <submittedName>
        <fullName evidence="3">Uncharacterized protein</fullName>
    </submittedName>
</protein>
<accession>A0A1Q9C5C9</accession>
<feature type="region of interest" description="Disordered" evidence="1">
    <location>
        <begin position="236"/>
        <end position="308"/>
    </location>
</feature>
<dbReference type="OrthoDB" id="483528at2759"/>